<dbReference type="PROSITE" id="PS00678">
    <property type="entry name" value="WD_REPEATS_1"/>
    <property type="match status" value="1"/>
</dbReference>
<accession>A0A074RFC4</accession>
<dbReference type="InterPro" id="IPR019775">
    <property type="entry name" value="WD40_repeat_CS"/>
</dbReference>
<dbReference type="Pfam" id="PF24883">
    <property type="entry name" value="NPHP3_N"/>
    <property type="match status" value="1"/>
</dbReference>
<dbReference type="PANTHER" id="PTHR10039:SF14">
    <property type="entry name" value="NACHT DOMAIN-CONTAINING PROTEIN"/>
    <property type="match status" value="1"/>
</dbReference>
<dbReference type="OrthoDB" id="3267051at2759"/>
<feature type="domain" description="NACHT" evidence="4">
    <location>
        <begin position="365"/>
        <end position="492"/>
    </location>
</feature>
<organism evidence="5 6">
    <name type="scientific">Rhizoctonia solani 123E</name>
    <dbReference type="NCBI Taxonomy" id="1423351"/>
    <lineage>
        <taxon>Eukaryota</taxon>
        <taxon>Fungi</taxon>
        <taxon>Dikarya</taxon>
        <taxon>Basidiomycota</taxon>
        <taxon>Agaricomycotina</taxon>
        <taxon>Agaricomycetes</taxon>
        <taxon>Cantharellales</taxon>
        <taxon>Ceratobasidiaceae</taxon>
        <taxon>Rhizoctonia</taxon>
    </lineage>
</organism>
<dbReference type="PROSITE" id="PS50294">
    <property type="entry name" value="WD_REPEATS_REGION"/>
    <property type="match status" value="3"/>
</dbReference>
<dbReference type="Pfam" id="PF00400">
    <property type="entry name" value="WD40"/>
    <property type="match status" value="3"/>
</dbReference>
<keyword evidence="2" id="KW-0677">Repeat</keyword>
<evidence type="ECO:0000256" key="1">
    <source>
        <dbReference type="ARBA" id="ARBA00022574"/>
    </source>
</evidence>
<dbReference type="PANTHER" id="PTHR10039">
    <property type="entry name" value="AMELOGENIN"/>
    <property type="match status" value="1"/>
</dbReference>
<dbReference type="EMBL" id="AZST01001753">
    <property type="protein sequence ID" value="KEP45489.1"/>
    <property type="molecule type" value="Genomic_DNA"/>
</dbReference>
<dbReference type="SUPFAM" id="SSF50978">
    <property type="entry name" value="WD40 repeat-like"/>
    <property type="match status" value="1"/>
</dbReference>
<keyword evidence="1 3" id="KW-0853">WD repeat</keyword>
<dbReference type="Proteomes" id="UP000027456">
    <property type="component" value="Unassembled WGS sequence"/>
</dbReference>
<dbReference type="InterPro" id="IPR001680">
    <property type="entry name" value="WD40_rpt"/>
</dbReference>
<dbReference type="InterPro" id="IPR027417">
    <property type="entry name" value="P-loop_NTPase"/>
</dbReference>
<dbReference type="PROSITE" id="PS50082">
    <property type="entry name" value="WD_REPEATS_2"/>
    <property type="match status" value="3"/>
</dbReference>
<sequence length="990" mass="109919">MMLTLQPLNISSVPIDDECGVLANPPTSAVEQFRHWITDVEISPVDADPNCKFSVRIFVDHELVCNLPWIGYTRSLRWSGLLLCDVSPLSKVSLRLCRSFQDKPRYFNFPASIVSEVDEETGEITFELPEAAWVVTIKSLTVATAEQHFPGELDRFNAIDTLPECTAKVSFLICMKAWKFLDQQTRLDDMVQAILRGLTRVRDILDVVGQASSSMLAAGICRSKEPINGILALLEDASVYIYNRYTTNYLANIFDDAGSNNMFDLEAYLDRLDGLQRAFYASWSPTGASSPATAYLMDNEPLTPGYSIKTIAVDPLKADWQEVLDLLKPTNPSGYDLDRACLHGTREAGLNKVLTWTQNHESSDSFMWISGQAGMGKTAIATSLCQRLDSIRALAGSFLCRRDDPGSSDPLTLINNLACEMAMNCPTYAHEVFNAIRLPSYLKYISMPTTLVVIVDGLDECGDQDARGTALLKLYEMSRLVPWLKVIVTSRPLGDLQTNFEANCSHGTVVHLQDYDAAPDIRAYMQEQLGRLAETEKWPAGSIKQLCSMSQGVFLWATLATRYIKKAVFTALPKQKMLNNQTSLVTDYFDALYTRILETTIIDDDQETKDAYLRCIGSIVATSQRQSSIVPDLQYLLLVADQVDQLVLEQIIKNLAPLLVITDGHIRFLHASFKDHISNSSRSGSFHIPLDECRVDPAASCLKLMQRELRFNICQLESSHLLNSQVPDLKLRIQSHIRPTLKYACLHWIDHFICSLNQAKVEAITRFMEGPQLMYWIEVLSLLSRLDVAIEGLANLESLELVQYSGWSLIRPWVKDARRLILSFYDAIATSTPHLYISALAFAPSKSPTAHRMGAYFPNTVTIAKDPGLAWHPCVKTIAHPHSVQSLSMSPDGFTIVVGYDNGSLAIWDLQTGTRISESLVGHDDSVSCVVHSPNGNLIASGSYDSSIRVWDVADRLKSSHILAGHSGAVYAVAFSPDSTVIASGSSDHT</sequence>
<gene>
    <name evidence="5" type="ORF">V565_267910</name>
</gene>
<dbReference type="PROSITE" id="PS50837">
    <property type="entry name" value="NACHT"/>
    <property type="match status" value="1"/>
</dbReference>
<evidence type="ECO:0000259" key="4">
    <source>
        <dbReference type="PROSITE" id="PS50837"/>
    </source>
</evidence>
<comment type="caution">
    <text evidence="5">The sequence shown here is derived from an EMBL/GenBank/DDBJ whole genome shotgun (WGS) entry which is preliminary data.</text>
</comment>
<name>A0A074RFC4_9AGAM</name>
<evidence type="ECO:0000313" key="5">
    <source>
        <dbReference type="EMBL" id="KEP45489.1"/>
    </source>
</evidence>
<evidence type="ECO:0000313" key="6">
    <source>
        <dbReference type="Proteomes" id="UP000027456"/>
    </source>
</evidence>
<feature type="non-terminal residue" evidence="5">
    <location>
        <position position="990"/>
    </location>
</feature>
<feature type="repeat" description="WD" evidence="3">
    <location>
        <begin position="963"/>
        <end position="990"/>
    </location>
</feature>
<dbReference type="InterPro" id="IPR056884">
    <property type="entry name" value="NPHP3-like_N"/>
</dbReference>
<dbReference type="STRING" id="1423351.A0A074RFC4"/>
<evidence type="ECO:0000256" key="2">
    <source>
        <dbReference type="ARBA" id="ARBA00022737"/>
    </source>
</evidence>
<dbReference type="InterPro" id="IPR015943">
    <property type="entry name" value="WD40/YVTN_repeat-like_dom_sf"/>
</dbReference>
<dbReference type="Gene3D" id="3.40.50.300">
    <property type="entry name" value="P-loop containing nucleotide triphosphate hydrolases"/>
    <property type="match status" value="1"/>
</dbReference>
<proteinExistence type="predicted"/>
<evidence type="ECO:0000256" key="3">
    <source>
        <dbReference type="PROSITE-ProRule" id="PRU00221"/>
    </source>
</evidence>
<dbReference type="AlphaFoldDB" id="A0A074RFC4"/>
<dbReference type="Gene3D" id="2.130.10.10">
    <property type="entry name" value="YVTN repeat-like/Quinoprotein amine dehydrogenase"/>
    <property type="match status" value="1"/>
</dbReference>
<feature type="repeat" description="WD" evidence="3">
    <location>
        <begin position="920"/>
        <end position="953"/>
    </location>
</feature>
<protein>
    <submittedName>
        <fullName evidence="5">Putative vegetative incompatibility protein HET-E-1</fullName>
    </submittedName>
</protein>
<reference evidence="5 6" key="1">
    <citation type="submission" date="2013-12" db="EMBL/GenBank/DDBJ databases">
        <authorList>
            <person name="Cubeta M."/>
            <person name="Pakala S."/>
            <person name="Fedorova N."/>
            <person name="Thomas E."/>
            <person name="Dean R."/>
            <person name="Jabaji S."/>
            <person name="Neate S."/>
            <person name="Toda T."/>
            <person name="Tavantzis S."/>
            <person name="Vilgalys R."/>
            <person name="Bharathan N."/>
            <person name="Pakala S."/>
            <person name="Losada L.S."/>
            <person name="Zafar N."/>
            <person name="Nierman W."/>
        </authorList>
    </citation>
    <scope>NUCLEOTIDE SEQUENCE [LARGE SCALE GENOMIC DNA]</scope>
    <source>
        <strain evidence="5 6">123E</strain>
    </source>
</reference>
<keyword evidence="6" id="KW-1185">Reference proteome</keyword>
<dbReference type="InterPro" id="IPR007111">
    <property type="entry name" value="NACHT_NTPase"/>
</dbReference>
<dbReference type="InterPro" id="IPR036322">
    <property type="entry name" value="WD40_repeat_dom_sf"/>
</dbReference>
<feature type="repeat" description="WD" evidence="3">
    <location>
        <begin position="877"/>
        <end position="918"/>
    </location>
</feature>
<dbReference type="SMART" id="SM00320">
    <property type="entry name" value="WD40"/>
    <property type="match status" value="3"/>
</dbReference>
<dbReference type="SUPFAM" id="SSF52540">
    <property type="entry name" value="P-loop containing nucleoside triphosphate hydrolases"/>
    <property type="match status" value="1"/>
</dbReference>
<dbReference type="HOGENOM" id="CLU_000288_6_3_1"/>